<protein>
    <recommendedName>
        <fullName evidence="4">Post-SET domain-containing protein</fullName>
    </recommendedName>
</protein>
<evidence type="ECO:0000313" key="2">
    <source>
        <dbReference type="EMBL" id="KAL0471232.1"/>
    </source>
</evidence>
<evidence type="ECO:0008006" key="4">
    <source>
        <dbReference type="Google" id="ProtNLM"/>
    </source>
</evidence>
<comment type="caution">
    <text evidence="2">The sequence shown here is derived from an EMBL/GenBank/DDBJ whole genome shotgun (WGS) entry which is preliminary data.</text>
</comment>
<proteinExistence type="predicted"/>
<reference evidence="2 3" key="1">
    <citation type="submission" date="2023-09" db="EMBL/GenBank/DDBJ databases">
        <title>Multi-omics analysis of a traditional fermented food reveals byproduct-associated fungal strains for waste-to-food upcycling.</title>
        <authorList>
            <consortium name="Lawrence Berkeley National Laboratory"/>
            <person name="Rekdal V.M."/>
            <person name="Villalobos-Escobedo J.M."/>
            <person name="Rodriguez-Valeron N."/>
            <person name="Garcia M.O."/>
            <person name="Vasquez D.P."/>
            <person name="Damayanti I."/>
            <person name="Sorensen P.M."/>
            <person name="Baidoo E.E."/>
            <person name="De Carvalho A.C."/>
            <person name="Riley R."/>
            <person name="Lipzen A."/>
            <person name="He G."/>
            <person name="Yan M."/>
            <person name="Haridas S."/>
            <person name="Daum C."/>
            <person name="Yoshinaga Y."/>
            <person name="Ng V."/>
            <person name="Grigoriev I.V."/>
            <person name="Munk R."/>
            <person name="Nuraida L."/>
            <person name="Wijaya C.H."/>
            <person name="Morales P.-C."/>
            <person name="Keasling J.D."/>
        </authorList>
    </citation>
    <scope>NUCLEOTIDE SEQUENCE [LARGE SCALE GENOMIC DNA]</scope>
    <source>
        <strain evidence="2 3">FGSC 2613</strain>
    </source>
</reference>
<feature type="compositionally biased region" description="Basic and acidic residues" evidence="1">
    <location>
        <begin position="75"/>
        <end position="91"/>
    </location>
</feature>
<organism evidence="2 3">
    <name type="scientific">Neurospora intermedia</name>
    <dbReference type="NCBI Taxonomy" id="5142"/>
    <lineage>
        <taxon>Eukaryota</taxon>
        <taxon>Fungi</taxon>
        <taxon>Dikarya</taxon>
        <taxon>Ascomycota</taxon>
        <taxon>Pezizomycotina</taxon>
        <taxon>Sordariomycetes</taxon>
        <taxon>Sordariomycetidae</taxon>
        <taxon>Sordariales</taxon>
        <taxon>Sordariaceae</taxon>
        <taxon>Neurospora</taxon>
    </lineage>
</organism>
<accession>A0ABR3DEX5</accession>
<gene>
    <name evidence="2" type="ORF">QR685DRAFT_279327</name>
</gene>
<evidence type="ECO:0000313" key="3">
    <source>
        <dbReference type="Proteomes" id="UP001451303"/>
    </source>
</evidence>
<name>A0ABR3DEX5_NEUIN</name>
<sequence>MSWRVGCSCRHFSCKGYIKKASLGGGGVSKSSSSNPHQCLSWLDGRPVFLALILGSVLWPRIRAPRRQTPSPLDAPHDILPERTPDQRRQSETLNESPGFIFVAGSSLTIAAYSQVQLGFDQVTRRQKRLSPFLVMSMMMIPWCNMEAIVVRGEDPVNTALAGRQLAANSTQWFEHHGRYQLDNNQLSPSSSLVKVSSMTLRFGVAPVPIPDGCRPPGCTWPGEQTLWHAVTRVSFRASNQEA</sequence>
<dbReference type="EMBL" id="JAVLET010000004">
    <property type="protein sequence ID" value="KAL0471232.1"/>
    <property type="molecule type" value="Genomic_DNA"/>
</dbReference>
<feature type="region of interest" description="Disordered" evidence="1">
    <location>
        <begin position="67"/>
        <end position="93"/>
    </location>
</feature>
<dbReference type="Proteomes" id="UP001451303">
    <property type="component" value="Unassembled WGS sequence"/>
</dbReference>
<keyword evidence="3" id="KW-1185">Reference proteome</keyword>
<evidence type="ECO:0000256" key="1">
    <source>
        <dbReference type="SAM" id="MobiDB-lite"/>
    </source>
</evidence>